<keyword evidence="5 6" id="KW-0269">Exonuclease</keyword>
<keyword evidence="3 6" id="KW-0540">Nuclease</keyword>
<dbReference type="Proteomes" id="UP000324760">
    <property type="component" value="Chromosome"/>
</dbReference>
<keyword evidence="8" id="KW-1185">Reference proteome</keyword>
<evidence type="ECO:0000256" key="5">
    <source>
        <dbReference type="ARBA" id="ARBA00022839"/>
    </source>
</evidence>
<dbReference type="NCBIfam" id="NF002140">
    <property type="entry name" value="PRK00977.1-4"/>
    <property type="match status" value="1"/>
</dbReference>
<comment type="similarity">
    <text evidence="1 6">Belongs to the XseB family.</text>
</comment>
<proteinExistence type="inferred from homology"/>
<name>A0A5P1R7E7_9GAMM</name>
<evidence type="ECO:0000313" key="8">
    <source>
        <dbReference type="Proteomes" id="UP000324760"/>
    </source>
</evidence>
<keyword evidence="4 6" id="KW-0378">Hydrolase</keyword>
<dbReference type="PANTHER" id="PTHR34137">
    <property type="entry name" value="EXODEOXYRIBONUCLEASE 7 SMALL SUBUNIT"/>
    <property type="match status" value="1"/>
</dbReference>
<dbReference type="InterPro" id="IPR003761">
    <property type="entry name" value="Exonuc_VII_S"/>
</dbReference>
<dbReference type="HAMAP" id="MF_00337">
    <property type="entry name" value="Exonuc_7_S"/>
    <property type="match status" value="1"/>
</dbReference>
<evidence type="ECO:0000256" key="6">
    <source>
        <dbReference type="HAMAP-Rule" id="MF_00337"/>
    </source>
</evidence>
<dbReference type="GO" id="GO:0008855">
    <property type="term" value="F:exodeoxyribonuclease VII activity"/>
    <property type="evidence" value="ECO:0007669"/>
    <property type="project" value="UniProtKB-UniRule"/>
</dbReference>
<dbReference type="EMBL" id="CP043869">
    <property type="protein sequence ID" value="QEQ95564.1"/>
    <property type="molecule type" value="Genomic_DNA"/>
</dbReference>
<evidence type="ECO:0000256" key="1">
    <source>
        <dbReference type="ARBA" id="ARBA00009998"/>
    </source>
</evidence>
<evidence type="ECO:0000313" key="7">
    <source>
        <dbReference type="EMBL" id="QEQ95564.1"/>
    </source>
</evidence>
<dbReference type="Pfam" id="PF02609">
    <property type="entry name" value="Exonuc_VII_S"/>
    <property type="match status" value="1"/>
</dbReference>
<dbReference type="GO" id="GO:0006308">
    <property type="term" value="P:DNA catabolic process"/>
    <property type="evidence" value="ECO:0007669"/>
    <property type="project" value="UniProtKB-UniRule"/>
</dbReference>
<protein>
    <recommendedName>
        <fullName evidence="6">Exodeoxyribonuclease 7 small subunit</fullName>
        <ecNumber evidence="6">3.1.11.6</ecNumber>
    </recommendedName>
    <alternativeName>
        <fullName evidence="6">Exodeoxyribonuclease VII small subunit</fullName>
        <shortName evidence="6">Exonuclease VII small subunit</shortName>
    </alternativeName>
</protein>
<dbReference type="NCBIfam" id="TIGR01280">
    <property type="entry name" value="xseB"/>
    <property type="match status" value="1"/>
</dbReference>
<reference evidence="7 8" key="1">
    <citation type="journal article" date="2019" name="Biochem. Eng. J.">
        <title>Metabolic engineering of the marine bacteria Neptunomonas concharum for the production of acetoin and meso-2,3-butanediol from acetate.</title>
        <authorList>
            <person name="Li W."/>
            <person name="Pu N."/>
            <person name="Liu C.-X."/>
            <person name="Yuan Q.-P."/>
            <person name="Li Z.-J."/>
        </authorList>
    </citation>
    <scope>NUCLEOTIDE SEQUENCE [LARGE SCALE GENOMIC DNA]</scope>
    <source>
        <strain evidence="7 8">JCM17730</strain>
    </source>
</reference>
<dbReference type="KEGG" id="ncu:F0U83_01950"/>
<comment type="catalytic activity">
    <reaction evidence="6">
        <text>Exonucleolytic cleavage in either 5'- to 3'- or 3'- to 5'-direction to yield nucleoside 5'-phosphates.</text>
        <dbReference type="EC" id="3.1.11.6"/>
    </reaction>
</comment>
<dbReference type="PIRSF" id="PIRSF006488">
    <property type="entry name" value="Exonuc_VII_S"/>
    <property type="match status" value="1"/>
</dbReference>
<dbReference type="PANTHER" id="PTHR34137:SF1">
    <property type="entry name" value="EXODEOXYRIBONUCLEASE 7 SMALL SUBUNIT"/>
    <property type="match status" value="1"/>
</dbReference>
<keyword evidence="2 6" id="KW-0963">Cytoplasm</keyword>
<gene>
    <name evidence="6" type="primary">xseB</name>
    <name evidence="7" type="ORF">F0U83_01950</name>
</gene>
<dbReference type="Gene3D" id="1.10.287.1040">
    <property type="entry name" value="Exonuclease VII, small subunit"/>
    <property type="match status" value="1"/>
</dbReference>
<dbReference type="OrthoDB" id="9801128at2"/>
<evidence type="ECO:0000256" key="2">
    <source>
        <dbReference type="ARBA" id="ARBA00022490"/>
    </source>
</evidence>
<organism evidence="7 8">
    <name type="scientific">Neptunomonas concharum</name>
    <dbReference type="NCBI Taxonomy" id="1031538"/>
    <lineage>
        <taxon>Bacteria</taxon>
        <taxon>Pseudomonadati</taxon>
        <taxon>Pseudomonadota</taxon>
        <taxon>Gammaproteobacteria</taxon>
        <taxon>Oceanospirillales</taxon>
        <taxon>Oceanospirillaceae</taxon>
        <taxon>Neptunomonas</taxon>
    </lineage>
</organism>
<comment type="function">
    <text evidence="6">Bidirectionally degrades single-stranded DNA into large acid-insoluble oligonucleotides, which are then degraded further into small acid-soluble oligonucleotides.</text>
</comment>
<dbReference type="InterPro" id="IPR037004">
    <property type="entry name" value="Exonuc_VII_ssu_sf"/>
</dbReference>
<dbReference type="SUPFAM" id="SSF116842">
    <property type="entry name" value="XseB-like"/>
    <property type="match status" value="1"/>
</dbReference>
<dbReference type="GO" id="GO:0005829">
    <property type="term" value="C:cytosol"/>
    <property type="evidence" value="ECO:0007669"/>
    <property type="project" value="TreeGrafter"/>
</dbReference>
<comment type="subcellular location">
    <subcellularLocation>
        <location evidence="6">Cytoplasm</location>
    </subcellularLocation>
</comment>
<dbReference type="GO" id="GO:0009318">
    <property type="term" value="C:exodeoxyribonuclease VII complex"/>
    <property type="evidence" value="ECO:0007669"/>
    <property type="project" value="UniProtKB-UniRule"/>
</dbReference>
<evidence type="ECO:0000256" key="4">
    <source>
        <dbReference type="ARBA" id="ARBA00022801"/>
    </source>
</evidence>
<dbReference type="EC" id="3.1.11.6" evidence="6"/>
<dbReference type="RefSeq" id="WP_138986268.1">
    <property type="nucleotide sequence ID" value="NZ_CP043869.1"/>
</dbReference>
<evidence type="ECO:0000256" key="3">
    <source>
        <dbReference type="ARBA" id="ARBA00022722"/>
    </source>
</evidence>
<accession>A0A5P1R7E7</accession>
<sequence>MPRKKQPLDFEQSLASLESIVSRMEQGDLSLEESLAAFEEGIKLTRECQSILDNAEQKVQVLSVENNQLKTEPFILEQE</sequence>
<comment type="subunit">
    <text evidence="6">Heterooligomer composed of large and small subunits.</text>
</comment>
<dbReference type="AlphaFoldDB" id="A0A5P1R7E7"/>